<dbReference type="HOGENOM" id="CLU_1826015_0_0_1"/>
<evidence type="ECO:0000313" key="2">
    <source>
        <dbReference type="EMBL" id="CCA75271.1"/>
    </source>
</evidence>
<proteinExistence type="predicted"/>
<evidence type="ECO:0000256" key="1">
    <source>
        <dbReference type="SAM" id="MobiDB-lite"/>
    </source>
</evidence>
<evidence type="ECO:0000313" key="3">
    <source>
        <dbReference type="Proteomes" id="UP000007148"/>
    </source>
</evidence>
<sequence>MLLATTRWHGKDEEHLNLFTPAPTVVRTTTTTIHPLLTYSYTAMNLTTERVGLSFGAPSFKMSLPSQLEHVRVSLNAFRRSPEAVKLWKGHPAVRRLQEGISSSLKRSADTQKKLYEVEDSDPSLGCRSGAQTLLRKSARR</sequence>
<feature type="region of interest" description="Disordered" evidence="1">
    <location>
        <begin position="119"/>
        <end position="141"/>
    </location>
</feature>
<keyword evidence="3" id="KW-1185">Reference proteome</keyword>
<name>G4TVC8_SERID</name>
<comment type="caution">
    <text evidence="2">The sequence shown here is derived from an EMBL/GenBank/DDBJ whole genome shotgun (WGS) entry which is preliminary data.</text>
</comment>
<reference evidence="2 3" key="1">
    <citation type="journal article" date="2011" name="PLoS Pathog.">
        <title>Endophytic Life Strategies Decoded by Genome and Transcriptome Analyses of the Mutualistic Root Symbiont Piriformospora indica.</title>
        <authorList>
            <person name="Zuccaro A."/>
            <person name="Lahrmann U."/>
            <person name="Guldener U."/>
            <person name="Langen G."/>
            <person name="Pfiffi S."/>
            <person name="Biedenkopf D."/>
            <person name="Wong P."/>
            <person name="Samans B."/>
            <person name="Grimm C."/>
            <person name="Basiewicz M."/>
            <person name="Murat C."/>
            <person name="Martin F."/>
            <person name="Kogel K.H."/>
        </authorList>
    </citation>
    <scope>NUCLEOTIDE SEQUENCE [LARGE SCALE GENOMIC DNA]</scope>
    <source>
        <strain evidence="2 3">DSM 11827</strain>
    </source>
</reference>
<organism evidence="2 3">
    <name type="scientific">Serendipita indica (strain DSM 11827)</name>
    <name type="common">Root endophyte fungus</name>
    <name type="synonym">Piriformospora indica</name>
    <dbReference type="NCBI Taxonomy" id="1109443"/>
    <lineage>
        <taxon>Eukaryota</taxon>
        <taxon>Fungi</taxon>
        <taxon>Dikarya</taxon>
        <taxon>Basidiomycota</taxon>
        <taxon>Agaricomycotina</taxon>
        <taxon>Agaricomycetes</taxon>
        <taxon>Sebacinales</taxon>
        <taxon>Serendipitaceae</taxon>
        <taxon>Serendipita</taxon>
    </lineage>
</organism>
<dbReference type="EMBL" id="CAFZ01000422">
    <property type="protein sequence ID" value="CCA75271.1"/>
    <property type="molecule type" value="Genomic_DNA"/>
</dbReference>
<dbReference type="Proteomes" id="UP000007148">
    <property type="component" value="Unassembled WGS sequence"/>
</dbReference>
<protein>
    <submittedName>
        <fullName evidence="2">Uncharacterized protein</fullName>
    </submittedName>
</protein>
<gene>
    <name evidence="2" type="ORF">PIIN_09255</name>
</gene>
<accession>G4TVC8</accession>
<dbReference type="AlphaFoldDB" id="G4TVC8"/>
<dbReference type="InParanoid" id="G4TVC8"/>